<protein>
    <submittedName>
        <fullName evidence="10">D-alanyl-D-alanine carboxypeptidase</fullName>
        <ecNumber evidence="10">3.4.16.4</ecNumber>
    </submittedName>
</protein>
<organism evidence="10 11">
    <name type="scientific">Geomicrobium sediminis</name>
    <dbReference type="NCBI Taxonomy" id="1347788"/>
    <lineage>
        <taxon>Bacteria</taxon>
        <taxon>Bacillati</taxon>
        <taxon>Bacillota</taxon>
        <taxon>Bacilli</taxon>
        <taxon>Bacillales</taxon>
        <taxon>Geomicrobium</taxon>
    </lineage>
</organism>
<comment type="similarity">
    <text evidence="1 7">Belongs to the peptidase S11 family.</text>
</comment>
<evidence type="ECO:0000313" key="10">
    <source>
        <dbReference type="EMBL" id="MBM7633579.1"/>
    </source>
</evidence>
<dbReference type="PANTHER" id="PTHR21581">
    <property type="entry name" value="D-ALANYL-D-ALANINE CARBOXYPEPTIDASE"/>
    <property type="match status" value="1"/>
</dbReference>
<keyword evidence="10" id="KW-0121">Carboxypeptidase</keyword>
<dbReference type="GO" id="GO:0009002">
    <property type="term" value="F:serine-type D-Ala-D-Ala carboxypeptidase activity"/>
    <property type="evidence" value="ECO:0007669"/>
    <property type="project" value="UniProtKB-EC"/>
</dbReference>
<name>A0ABS2PDT0_9BACL</name>
<dbReference type="EMBL" id="JAFBEC010000007">
    <property type="protein sequence ID" value="MBM7633579.1"/>
    <property type="molecule type" value="Genomic_DNA"/>
</dbReference>
<dbReference type="InterPro" id="IPR001967">
    <property type="entry name" value="Peptidase_S11_N"/>
</dbReference>
<dbReference type="Gene3D" id="3.40.710.10">
    <property type="entry name" value="DD-peptidase/beta-lactamase superfamily"/>
    <property type="match status" value="1"/>
</dbReference>
<dbReference type="InterPro" id="IPR012338">
    <property type="entry name" value="Beta-lactam/transpept-like"/>
</dbReference>
<reference evidence="10 11" key="1">
    <citation type="submission" date="2021-01" db="EMBL/GenBank/DDBJ databases">
        <title>Genomic Encyclopedia of Type Strains, Phase IV (KMG-IV): sequencing the most valuable type-strain genomes for metagenomic binning, comparative biology and taxonomic classification.</title>
        <authorList>
            <person name="Goeker M."/>
        </authorList>
    </citation>
    <scope>NUCLEOTIDE SEQUENCE [LARGE SCALE GENOMIC DNA]</scope>
    <source>
        <strain evidence="10 11">DSM 25540</strain>
    </source>
</reference>
<dbReference type="EC" id="3.4.16.4" evidence="10"/>
<comment type="caution">
    <text evidence="10">The sequence shown here is derived from an EMBL/GenBank/DDBJ whole genome shotgun (WGS) entry which is preliminary data.</text>
</comment>
<dbReference type="InterPro" id="IPR018044">
    <property type="entry name" value="Peptidase_S11"/>
</dbReference>
<feature type="signal peptide" evidence="8">
    <location>
        <begin position="1"/>
        <end position="24"/>
    </location>
</feature>
<evidence type="ECO:0000313" key="11">
    <source>
        <dbReference type="Proteomes" id="UP000741863"/>
    </source>
</evidence>
<dbReference type="PRINTS" id="PR00725">
    <property type="entry name" value="DADACBPTASE1"/>
</dbReference>
<evidence type="ECO:0000256" key="8">
    <source>
        <dbReference type="SAM" id="SignalP"/>
    </source>
</evidence>
<dbReference type="Pfam" id="PF00768">
    <property type="entry name" value="Peptidase_S11"/>
    <property type="match status" value="1"/>
</dbReference>
<keyword evidence="11" id="KW-1185">Reference proteome</keyword>
<dbReference type="SUPFAM" id="SSF56601">
    <property type="entry name" value="beta-lactamase/transpeptidase-like"/>
    <property type="match status" value="1"/>
</dbReference>
<sequence length="373" mass="42190">MKRRAIGCLVLALLFIIHPWTGQAETPASEAPFSVSGEAAVLIEVDSGRVMYEKNADTSLRIASITKIMTALIAIEQGELDDKVTISSNAEGTEGSSLYLRAGEKVTLEDLIYGLMLRSGNDSAVAIAEHVGGSIDGFVYLMNEKVHELGLEKTVFANPHGLDDHEEHYSSAKDMAVIMQEAMKYEKFRDISGTKIHKAPNENESWDRVWKNKNRLLTERYEYSTGGKTGFTKRAKRTLVSSAEKDGMELIAVTLNAPSDWDDHVRMFEYGFSDYEMTTLINEGELTRSEVQEDLSGLYVKESVRYPLKEDEEKRVVPKVVLTEEDDERAGSLQFMLDNQTLTSLPVFKMEEEVDEKPSFWSRIKQQFEQWMR</sequence>
<evidence type="ECO:0000256" key="5">
    <source>
        <dbReference type="ARBA" id="ARBA00022984"/>
    </source>
</evidence>
<evidence type="ECO:0000256" key="4">
    <source>
        <dbReference type="ARBA" id="ARBA00022960"/>
    </source>
</evidence>
<keyword evidence="6" id="KW-0961">Cell wall biogenesis/degradation</keyword>
<keyword evidence="2 8" id="KW-0732">Signal</keyword>
<dbReference type="Gene3D" id="2.30.140.30">
    <property type="match status" value="1"/>
</dbReference>
<keyword evidence="10" id="KW-0645">Protease</keyword>
<dbReference type="Proteomes" id="UP000741863">
    <property type="component" value="Unassembled WGS sequence"/>
</dbReference>
<evidence type="ECO:0000256" key="6">
    <source>
        <dbReference type="ARBA" id="ARBA00023316"/>
    </source>
</evidence>
<evidence type="ECO:0000256" key="1">
    <source>
        <dbReference type="ARBA" id="ARBA00007164"/>
    </source>
</evidence>
<keyword evidence="5" id="KW-0573">Peptidoglycan synthesis</keyword>
<evidence type="ECO:0000259" key="9">
    <source>
        <dbReference type="Pfam" id="PF00768"/>
    </source>
</evidence>
<feature type="chain" id="PRO_5045722345" evidence="8">
    <location>
        <begin position="25"/>
        <end position="373"/>
    </location>
</feature>
<feature type="domain" description="Peptidase S11 D-alanyl-D-alanine carboxypeptidase A N-terminal" evidence="9">
    <location>
        <begin position="30"/>
        <end position="258"/>
    </location>
</feature>
<accession>A0ABS2PDT0</accession>
<proteinExistence type="inferred from homology"/>
<evidence type="ECO:0000256" key="2">
    <source>
        <dbReference type="ARBA" id="ARBA00022729"/>
    </source>
</evidence>
<evidence type="ECO:0000256" key="7">
    <source>
        <dbReference type="RuleBase" id="RU004016"/>
    </source>
</evidence>
<keyword evidence="3 10" id="KW-0378">Hydrolase</keyword>
<evidence type="ECO:0000256" key="3">
    <source>
        <dbReference type="ARBA" id="ARBA00022801"/>
    </source>
</evidence>
<dbReference type="PANTHER" id="PTHR21581:SF33">
    <property type="entry name" value="D-ALANYL-D-ALANINE CARBOXYPEPTIDASE DACB"/>
    <property type="match status" value="1"/>
</dbReference>
<dbReference type="RefSeq" id="WP_204698280.1">
    <property type="nucleotide sequence ID" value="NZ_JAFBEC010000007.1"/>
</dbReference>
<gene>
    <name evidence="10" type="ORF">JOD17_002673</name>
</gene>
<keyword evidence="4" id="KW-0133">Cell shape</keyword>